<keyword evidence="4" id="KW-0732">Signal</keyword>
<dbReference type="InterPro" id="IPR033116">
    <property type="entry name" value="TRYPSIN_SER"/>
</dbReference>
<keyword evidence="3" id="KW-0720">Serine protease</keyword>
<keyword evidence="7" id="KW-1185">Reference proteome</keyword>
<evidence type="ECO:0000256" key="3">
    <source>
        <dbReference type="RuleBase" id="RU363034"/>
    </source>
</evidence>
<dbReference type="PRINTS" id="PR00722">
    <property type="entry name" value="CHYMOTRYPSIN"/>
</dbReference>
<dbReference type="PANTHER" id="PTHR24256">
    <property type="entry name" value="TRYPTASE-RELATED"/>
    <property type="match status" value="1"/>
</dbReference>
<keyword evidence="3" id="KW-0378">Hydrolase</keyword>
<evidence type="ECO:0000256" key="1">
    <source>
        <dbReference type="ARBA" id="ARBA00023157"/>
    </source>
</evidence>
<feature type="domain" description="Peptidase S1" evidence="5">
    <location>
        <begin position="27"/>
        <end position="275"/>
    </location>
</feature>
<reference evidence="6" key="1">
    <citation type="submission" date="2021-07" db="EMBL/GenBank/DDBJ databases">
        <authorList>
            <person name="Catto M.A."/>
            <person name="Jacobson A."/>
            <person name="Kennedy G."/>
            <person name="Labadie P."/>
            <person name="Hunt B.G."/>
            <person name="Srinivasan R."/>
        </authorList>
    </citation>
    <scope>NUCLEOTIDE SEQUENCE</scope>
    <source>
        <strain evidence="6">PL_HMW_Pooled</strain>
        <tissue evidence="6">Head</tissue>
    </source>
</reference>
<dbReference type="InterPro" id="IPR051487">
    <property type="entry name" value="Ser/Thr_Proteases_Immune/Dev"/>
</dbReference>
<dbReference type="InterPro" id="IPR018114">
    <property type="entry name" value="TRYPSIN_HIS"/>
</dbReference>
<sequence length="279" mass="29446">MASLITLVTAIAALVACAYGAAIDPQIVNGDVADPGEFPHQVSLQRKQTLFFWSWTEHFCGGTILSERWILTAGHCKLGGEVFVVAGVNSLRDKDKKAGQTVPTDLFIVHPKYAGEVKPFDIALLRTTEPLVLGPLVRAARLPSPGSVPSGDVTLSGWGYVSNGLFPGTNDLHKMTVPLIDLKPCNATITANLPSWSASTLADTNLCTGAGPRNNTSACSGDSGGPLILEPTDSEEAVTVVGVVSWGFIPCGRGGKPSVYTRVSAYIDWIADTQRDNAP</sequence>
<comment type="similarity">
    <text evidence="2">Belongs to the peptidase S1 family. CLIP subfamily.</text>
</comment>
<evidence type="ECO:0000256" key="4">
    <source>
        <dbReference type="SAM" id="SignalP"/>
    </source>
</evidence>
<dbReference type="InterPro" id="IPR001254">
    <property type="entry name" value="Trypsin_dom"/>
</dbReference>
<dbReference type="InterPro" id="IPR043504">
    <property type="entry name" value="Peptidase_S1_PA_chymotrypsin"/>
</dbReference>
<evidence type="ECO:0000313" key="7">
    <source>
        <dbReference type="Proteomes" id="UP001219518"/>
    </source>
</evidence>
<proteinExistence type="inferred from homology"/>
<dbReference type="FunFam" id="2.40.10.10:FF:000068">
    <property type="entry name" value="transmembrane protease serine 2"/>
    <property type="match status" value="1"/>
</dbReference>
<dbReference type="SUPFAM" id="SSF50494">
    <property type="entry name" value="Trypsin-like serine proteases"/>
    <property type="match status" value="1"/>
</dbReference>
<dbReference type="CDD" id="cd00190">
    <property type="entry name" value="Tryp_SPc"/>
    <property type="match status" value="1"/>
</dbReference>
<dbReference type="PROSITE" id="PS50240">
    <property type="entry name" value="TRYPSIN_DOM"/>
    <property type="match status" value="1"/>
</dbReference>
<dbReference type="Gene3D" id="2.40.10.10">
    <property type="entry name" value="Trypsin-like serine proteases"/>
    <property type="match status" value="1"/>
</dbReference>
<dbReference type="Pfam" id="PF00089">
    <property type="entry name" value="Trypsin"/>
    <property type="match status" value="1"/>
</dbReference>
<keyword evidence="3" id="KW-0645">Protease</keyword>
<evidence type="ECO:0000256" key="2">
    <source>
        <dbReference type="ARBA" id="ARBA00024195"/>
    </source>
</evidence>
<reference evidence="6" key="2">
    <citation type="journal article" date="2023" name="BMC Genomics">
        <title>Pest status, molecular evolution, and epigenetic factors derived from the genome assembly of Frankliniella fusca, a thysanopteran phytovirus vector.</title>
        <authorList>
            <person name="Catto M.A."/>
            <person name="Labadie P.E."/>
            <person name="Jacobson A.L."/>
            <person name="Kennedy G.G."/>
            <person name="Srinivasan R."/>
            <person name="Hunt B.G."/>
        </authorList>
    </citation>
    <scope>NUCLEOTIDE SEQUENCE</scope>
    <source>
        <strain evidence="6">PL_HMW_Pooled</strain>
    </source>
</reference>
<feature type="signal peptide" evidence="4">
    <location>
        <begin position="1"/>
        <end position="20"/>
    </location>
</feature>
<dbReference type="AlphaFoldDB" id="A0AAE1HIR7"/>
<dbReference type="EMBL" id="JAHWGI010001056">
    <property type="protein sequence ID" value="KAK3921944.1"/>
    <property type="molecule type" value="Genomic_DNA"/>
</dbReference>
<dbReference type="PROSITE" id="PS00135">
    <property type="entry name" value="TRYPSIN_SER"/>
    <property type="match status" value="1"/>
</dbReference>
<gene>
    <name evidence="6" type="ORF">KUF71_011120</name>
</gene>
<dbReference type="InterPro" id="IPR001314">
    <property type="entry name" value="Peptidase_S1A"/>
</dbReference>
<dbReference type="SMART" id="SM00020">
    <property type="entry name" value="Tryp_SPc"/>
    <property type="match status" value="1"/>
</dbReference>
<dbReference type="GO" id="GO:0004252">
    <property type="term" value="F:serine-type endopeptidase activity"/>
    <property type="evidence" value="ECO:0007669"/>
    <property type="project" value="InterPro"/>
</dbReference>
<comment type="caution">
    <text evidence="6">The sequence shown here is derived from an EMBL/GenBank/DDBJ whole genome shotgun (WGS) entry which is preliminary data.</text>
</comment>
<evidence type="ECO:0000313" key="6">
    <source>
        <dbReference type="EMBL" id="KAK3921944.1"/>
    </source>
</evidence>
<dbReference type="InterPro" id="IPR009003">
    <property type="entry name" value="Peptidase_S1_PA"/>
</dbReference>
<dbReference type="GO" id="GO:0006508">
    <property type="term" value="P:proteolysis"/>
    <property type="evidence" value="ECO:0007669"/>
    <property type="project" value="UniProtKB-KW"/>
</dbReference>
<dbReference type="Proteomes" id="UP001219518">
    <property type="component" value="Unassembled WGS sequence"/>
</dbReference>
<protein>
    <submittedName>
        <fullName evidence="6">Mite allergen Eur m 3</fullName>
    </submittedName>
</protein>
<name>A0AAE1HIR7_9NEOP</name>
<evidence type="ECO:0000259" key="5">
    <source>
        <dbReference type="PROSITE" id="PS50240"/>
    </source>
</evidence>
<organism evidence="6 7">
    <name type="scientific">Frankliniella fusca</name>
    <dbReference type="NCBI Taxonomy" id="407009"/>
    <lineage>
        <taxon>Eukaryota</taxon>
        <taxon>Metazoa</taxon>
        <taxon>Ecdysozoa</taxon>
        <taxon>Arthropoda</taxon>
        <taxon>Hexapoda</taxon>
        <taxon>Insecta</taxon>
        <taxon>Pterygota</taxon>
        <taxon>Neoptera</taxon>
        <taxon>Paraneoptera</taxon>
        <taxon>Thysanoptera</taxon>
        <taxon>Terebrantia</taxon>
        <taxon>Thripoidea</taxon>
        <taxon>Thripidae</taxon>
        <taxon>Frankliniella</taxon>
    </lineage>
</organism>
<feature type="chain" id="PRO_5041910177" evidence="4">
    <location>
        <begin position="21"/>
        <end position="279"/>
    </location>
</feature>
<accession>A0AAE1HIR7</accession>
<dbReference type="PROSITE" id="PS00134">
    <property type="entry name" value="TRYPSIN_HIS"/>
    <property type="match status" value="1"/>
</dbReference>
<keyword evidence="1" id="KW-1015">Disulfide bond</keyword>